<dbReference type="GO" id="GO:0016627">
    <property type="term" value="F:oxidoreductase activity, acting on the CH-CH group of donors"/>
    <property type="evidence" value="ECO:0007669"/>
    <property type="project" value="InterPro"/>
</dbReference>
<keyword evidence="4" id="KW-0274">FAD</keyword>
<proteinExistence type="inferred from homology"/>
<reference evidence="7 8" key="1">
    <citation type="submission" date="2008-03" db="EMBL/GenBank/DDBJ databases">
        <title>Sequencing of the draft genome and assembly of Burkholderia ambifaria IOP40-10.</title>
        <authorList>
            <consortium name="US DOE Joint Genome Institute (JGI-PGF)"/>
            <person name="Copeland A."/>
            <person name="Lucas S."/>
            <person name="Lapidus A."/>
            <person name="Glavina del Rio T."/>
            <person name="Dalin E."/>
            <person name="Tice H."/>
            <person name="Bruce D."/>
            <person name="Goodwin L."/>
            <person name="Pitluck S."/>
            <person name="Larimer F."/>
            <person name="Land M.L."/>
            <person name="Hauser L."/>
            <person name="Tiedje J."/>
            <person name="Richardson P."/>
        </authorList>
    </citation>
    <scope>NUCLEOTIDE SEQUENCE [LARGE SCALE GENOMIC DNA]</scope>
    <source>
        <strain evidence="7 8">IOP40-10</strain>
    </source>
</reference>
<gene>
    <name evidence="7" type="ORF">BamIOP4010DRAFT_3642</name>
</gene>
<dbReference type="GO" id="GO:0050660">
    <property type="term" value="F:flavin adenine dinucleotide binding"/>
    <property type="evidence" value="ECO:0007669"/>
    <property type="project" value="InterPro"/>
</dbReference>
<evidence type="ECO:0000259" key="5">
    <source>
        <dbReference type="Pfam" id="PF00441"/>
    </source>
</evidence>
<evidence type="ECO:0000313" key="7">
    <source>
        <dbReference type="EMBL" id="EDT02853.1"/>
    </source>
</evidence>
<evidence type="ECO:0000256" key="2">
    <source>
        <dbReference type="ARBA" id="ARBA00009347"/>
    </source>
</evidence>
<dbReference type="InterPro" id="IPR013786">
    <property type="entry name" value="AcylCoA_DH/ox_N"/>
</dbReference>
<sequence length="359" mass="39004">MQHLASRPPHPVPESWALTDEQRDLYAASQRFARDRLVPLLSTPASDEVWQETVRLAATLELGTMILPAHLGGMAIDRHDLALVVGALAAGPLERAAELTLSAPALMTMRAHDALDSLAVHDIQDYFDGTSSIAWTVPDSKSAALWRLRSKAVTRGQTLWSSTDGQKLALIAQPDSQGKCVATLGTLCLERVGIDEVGAIASLITLEQHDQHSVCPVQTWLTEIGLYLCALSIGAMQHGVQFALDYGKTRQAFKKPLMAHQLVATRLADMLIATHGSHLFLRSVASARAPLPVSLVRQLVRHVAATSADVNRELVQFCGGHGYVEGLPPASRFQTNHWFAWLLMRIDSALAPFTTSAHS</sequence>
<dbReference type="InterPro" id="IPR037069">
    <property type="entry name" value="AcylCoA_DH/ox_N_sf"/>
</dbReference>
<dbReference type="InterPro" id="IPR036250">
    <property type="entry name" value="AcylCo_DH-like_C"/>
</dbReference>
<dbReference type="PANTHER" id="PTHR43831:SF1">
    <property type="entry name" value="ISOBUTYRYL-COA DEHYDROGENASE, MITOCHONDRIAL"/>
    <property type="match status" value="1"/>
</dbReference>
<feature type="domain" description="Acyl-CoA dehydrogenase/oxidase C-terminal" evidence="5">
    <location>
        <begin position="227"/>
        <end position="330"/>
    </location>
</feature>
<evidence type="ECO:0000256" key="1">
    <source>
        <dbReference type="ARBA" id="ARBA00001974"/>
    </source>
</evidence>
<evidence type="ECO:0000259" key="6">
    <source>
        <dbReference type="Pfam" id="PF02771"/>
    </source>
</evidence>
<dbReference type="SUPFAM" id="SSF56645">
    <property type="entry name" value="Acyl-CoA dehydrogenase NM domain-like"/>
    <property type="match status" value="1"/>
</dbReference>
<dbReference type="PATRIC" id="fig|396596.7.peg.3970"/>
<dbReference type="InterPro" id="IPR009075">
    <property type="entry name" value="AcylCo_DH/oxidase_C"/>
</dbReference>
<dbReference type="Gene3D" id="1.20.140.10">
    <property type="entry name" value="Butyryl-CoA Dehydrogenase, subunit A, domain 3"/>
    <property type="match status" value="1"/>
</dbReference>
<dbReference type="Pfam" id="PF00441">
    <property type="entry name" value="Acyl-CoA_dh_1"/>
    <property type="match status" value="1"/>
</dbReference>
<accession>B1FHY2</accession>
<evidence type="ECO:0000313" key="8">
    <source>
        <dbReference type="Proteomes" id="UP000005463"/>
    </source>
</evidence>
<dbReference type="SUPFAM" id="SSF47203">
    <property type="entry name" value="Acyl-CoA dehydrogenase C-terminal domain-like"/>
    <property type="match status" value="1"/>
</dbReference>
<dbReference type="Gene3D" id="1.10.540.10">
    <property type="entry name" value="Acyl-CoA dehydrogenase/oxidase, N-terminal domain"/>
    <property type="match status" value="1"/>
</dbReference>
<dbReference type="Pfam" id="PF02771">
    <property type="entry name" value="Acyl-CoA_dh_N"/>
    <property type="match status" value="1"/>
</dbReference>
<protein>
    <submittedName>
        <fullName evidence="7">Acyl-CoA dehydrogenase domain protein</fullName>
    </submittedName>
</protein>
<dbReference type="Proteomes" id="UP000005463">
    <property type="component" value="Unassembled WGS sequence"/>
</dbReference>
<dbReference type="InterPro" id="IPR052547">
    <property type="entry name" value="Mito_Isobutyryl-CoADH"/>
</dbReference>
<dbReference type="EMBL" id="ABLC01000096">
    <property type="protein sequence ID" value="EDT02853.1"/>
    <property type="molecule type" value="Genomic_DNA"/>
</dbReference>
<evidence type="ECO:0000256" key="4">
    <source>
        <dbReference type="ARBA" id="ARBA00022827"/>
    </source>
</evidence>
<comment type="cofactor">
    <cofactor evidence="1">
        <name>FAD</name>
        <dbReference type="ChEBI" id="CHEBI:57692"/>
    </cofactor>
</comment>
<comment type="similarity">
    <text evidence="2">Belongs to the acyl-CoA dehydrogenase family.</text>
</comment>
<dbReference type="InterPro" id="IPR009100">
    <property type="entry name" value="AcylCoA_DH/oxidase_NM_dom_sf"/>
</dbReference>
<keyword evidence="3" id="KW-0285">Flavoprotein</keyword>
<dbReference type="AlphaFoldDB" id="B1FHY2"/>
<dbReference type="RefSeq" id="WP_006752818.1">
    <property type="nucleotide sequence ID" value="NZ_ABLC01000096.1"/>
</dbReference>
<dbReference type="PANTHER" id="PTHR43831">
    <property type="entry name" value="ISOBUTYRYL-COA DEHYDROGENASE"/>
    <property type="match status" value="1"/>
</dbReference>
<name>B1FHY2_9BURK</name>
<comment type="caution">
    <text evidence="7">The sequence shown here is derived from an EMBL/GenBank/DDBJ whole genome shotgun (WGS) entry which is preliminary data.</text>
</comment>
<organism evidence="7 8">
    <name type="scientific">Burkholderia ambifaria IOP40-10</name>
    <dbReference type="NCBI Taxonomy" id="396596"/>
    <lineage>
        <taxon>Bacteria</taxon>
        <taxon>Pseudomonadati</taxon>
        <taxon>Pseudomonadota</taxon>
        <taxon>Betaproteobacteria</taxon>
        <taxon>Burkholderiales</taxon>
        <taxon>Burkholderiaceae</taxon>
        <taxon>Burkholderia</taxon>
        <taxon>Burkholderia cepacia complex</taxon>
    </lineage>
</organism>
<evidence type="ECO:0000256" key="3">
    <source>
        <dbReference type="ARBA" id="ARBA00022630"/>
    </source>
</evidence>
<feature type="domain" description="Acyl-CoA dehydrogenase/oxidase N-terminal" evidence="6">
    <location>
        <begin position="19"/>
        <end position="93"/>
    </location>
</feature>